<accession>A0ABU0HCC2</accession>
<dbReference type="Pfam" id="PF11985">
    <property type="entry name" value="Phage_Mu_Gp27"/>
    <property type="match status" value="1"/>
</dbReference>
<organism evidence="1 2">
    <name type="scientific">Kaistia dalseonensis</name>
    <dbReference type="NCBI Taxonomy" id="410840"/>
    <lineage>
        <taxon>Bacteria</taxon>
        <taxon>Pseudomonadati</taxon>
        <taxon>Pseudomonadota</taxon>
        <taxon>Alphaproteobacteria</taxon>
        <taxon>Hyphomicrobiales</taxon>
        <taxon>Kaistiaceae</taxon>
        <taxon>Kaistia</taxon>
    </lineage>
</organism>
<name>A0ABU0HCC2_9HYPH</name>
<gene>
    <name evidence="1" type="ORF">QO014_004357</name>
</gene>
<sequence>MAKGRGRLSWWDALPDWAEPVRVWAYAELQDIKLTQLEILDEVNNRLRAAAWAEGITTGIPVATRSSLNRQSMRLAVVGRQMREAGAMFAGLATQFDGKEVDESTRVLGQYLKTLVLEISVNGGVQTPKDAQQLAAAYHRIVSAMKISTDHRLKLEREFEEKTDEAIDRVATEAGLTADRAAQIRREVLGVRQPADKAA</sequence>
<keyword evidence="2" id="KW-1185">Reference proteome</keyword>
<evidence type="ECO:0000313" key="2">
    <source>
        <dbReference type="Proteomes" id="UP001241603"/>
    </source>
</evidence>
<dbReference type="RefSeq" id="WP_266350824.1">
    <property type="nucleotide sequence ID" value="NZ_JAPKNG010000006.1"/>
</dbReference>
<evidence type="ECO:0000313" key="1">
    <source>
        <dbReference type="EMBL" id="MDQ0439951.1"/>
    </source>
</evidence>
<dbReference type="EMBL" id="JAUSVO010000006">
    <property type="protein sequence ID" value="MDQ0439951.1"/>
    <property type="molecule type" value="Genomic_DNA"/>
</dbReference>
<dbReference type="Proteomes" id="UP001241603">
    <property type="component" value="Unassembled WGS sequence"/>
</dbReference>
<proteinExistence type="predicted"/>
<protein>
    <submittedName>
        <fullName evidence="1">Uncharacterized protein</fullName>
    </submittedName>
</protein>
<dbReference type="InterPro" id="IPR021874">
    <property type="entry name" value="Phage_Mu_Gp27"/>
</dbReference>
<reference evidence="1 2" key="1">
    <citation type="submission" date="2023-07" db="EMBL/GenBank/DDBJ databases">
        <title>Genomic Encyclopedia of Type Strains, Phase IV (KMG-IV): sequencing the most valuable type-strain genomes for metagenomic binning, comparative biology and taxonomic classification.</title>
        <authorList>
            <person name="Goeker M."/>
        </authorList>
    </citation>
    <scope>NUCLEOTIDE SEQUENCE [LARGE SCALE GENOMIC DNA]</scope>
    <source>
        <strain evidence="1 2">B6-8</strain>
    </source>
</reference>
<comment type="caution">
    <text evidence="1">The sequence shown here is derived from an EMBL/GenBank/DDBJ whole genome shotgun (WGS) entry which is preliminary data.</text>
</comment>